<dbReference type="NCBIfam" id="NF034126">
    <property type="entry name" value="PRK09521.1"/>
    <property type="match status" value="1"/>
</dbReference>
<evidence type="ECO:0000313" key="4">
    <source>
        <dbReference type="EMBL" id="QOJ78164.1"/>
    </source>
</evidence>
<dbReference type="InterPro" id="IPR012340">
    <property type="entry name" value="NA-bd_OB-fold"/>
</dbReference>
<dbReference type="Pfam" id="PF14382">
    <property type="entry name" value="ECR1_N"/>
    <property type="match status" value="1"/>
</dbReference>
<comment type="subunit">
    <text evidence="2">Component of the archaeal exosome complex. Forms a trimer of Rrp4 and/or Csl4 subunits. The trimer associates with an hexameric ring-like arrangement composed of 3 Rrp41-Rrp42 heterodimers. Interacts with DnaG.</text>
</comment>
<keyword evidence="2" id="KW-0862">Zinc</keyword>
<dbReference type="KEGG" id="thel:IG193_05110"/>
<dbReference type="GO" id="GO:0006396">
    <property type="term" value="P:RNA processing"/>
    <property type="evidence" value="ECO:0007669"/>
    <property type="project" value="InterPro"/>
</dbReference>
<dbReference type="AlphaFoldDB" id="A0A7L9FGU3"/>
<feature type="binding site" evidence="2">
    <location>
        <position position="153"/>
    </location>
    <ligand>
        <name>Zn(2+)</name>
        <dbReference type="ChEBI" id="CHEBI:29105"/>
    </ligand>
</feature>
<dbReference type="InterPro" id="IPR025721">
    <property type="entry name" value="Exosome_cplx_N_dom"/>
</dbReference>
<keyword evidence="1 2" id="KW-0271">Exosome</keyword>
<dbReference type="GO" id="GO:0006401">
    <property type="term" value="P:RNA catabolic process"/>
    <property type="evidence" value="ECO:0007669"/>
    <property type="project" value="UniProtKB-UniRule"/>
</dbReference>
<reference evidence="4 5" key="1">
    <citation type="submission" date="2020-10" db="EMBL/GenBank/DDBJ databases">
        <title>Thermofilum lucidum 3507LT sp. nov. a novel member of Thermofilaceae family isolated from Chile hot spring, and proposal of description order Thermofilales.</title>
        <authorList>
            <person name="Zayulina K.S."/>
            <person name="Elcheninov A.G."/>
            <person name="Toshchakov S.V."/>
            <person name="Kublanov I.V."/>
        </authorList>
    </citation>
    <scope>NUCLEOTIDE SEQUENCE [LARGE SCALE GENOMIC DNA]</scope>
    <source>
        <strain evidence="4 5">3507LT</strain>
    </source>
</reference>
<keyword evidence="5" id="KW-1185">Reference proteome</keyword>
<dbReference type="Proteomes" id="UP000594121">
    <property type="component" value="Chromosome"/>
</dbReference>
<dbReference type="InParanoid" id="A0A7L9FGU3"/>
<dbReference type="SUPFAM" id="SSF110324">
    <property type="entry name" value="Ribosomal L27 protein-like"/>
    <property type="match status" value="1"/>
</dbReference>
<evidence type="ECO:0000259" key="3">
    <source>
        <dbReference type="Pfam" id="PF14382"/>
    </source>
</evidence>
<sequence>MTGEEAVIPGDKLGVEEEYLAGGGVYVDSDGYLKSKLLGLVNIDQVHHIIDVKPYKESKLPLRQGDTVYAVVDLIRDPVAYLKIFYIESRNVEVFPPVSGILTISNVSTSRVKTLYAVIGYGDILRAFIIEPGGPPYLLSIKGREYGVVTARCPKCLTPLRLKGMHLVCPACKTKAKRKISIKYVLRG</sequence>
<evidence type="ECO:0000313" key="5">
    <source>
        <dbReference type="Proteomes" id="UP000594121"/>
    </source>
</evidence>
<accession>A0A7L9FGU3</accession>
<dbReference type="Gene3D" id="2.40.50.100">
    <property type="match status" value="1"/>
</dbReference>
<feature type="domain" description="Exosome complex component N-terminal" evidence="3">
    <location>
        <begin position="7"/>
        <end position="44"/>
    </location>
</feature>
<dbReference type="SUPFAM" id="SSF50249">
    <property type="entry name" value="Nucleic acid-binding proteins"/>
    <property type="match status" value="1"/>
</dbReference>
<dbReference type="InterPro" id="IPR039771">
    <property type="entry name" value="Csl4"/>
</dbReference>
<protein>
    <recommendedName>
        <fullName evidence="2">Exosome complex component Csl4</fullName>
    </recommendedName>
</protein>
<dbReference type="GO" id="GO:0000178">
    <property type="term" value="C:exosome (RNase complex)"/>
    <property type="evidence" value="ECO:0007669"/>
    <property type="project" value="UniProtKB-KW"/>
</dbReference>
<dbReference type="Gene3D" id="2.40.50.140">
    <property type="entry name" value="Nucleic acid-binding proteins"/>
    <property type="match status" value="1"/>
</dbReference>
<gene>
    <name evidence="2" type="primary">csl4</name>
    <name evidence="4" type="ORF">IG193_05110</name>
</gene>
<dbReference type="EMBL" id="CP062310">
    <property type="protein sequence ID" value="QOJ78164.1"/>
    <property type="molecule type" value="Genomic_DNA"/>
</dbReference>
<dbReference type="HAMAP" id="MF_00975">
    <property type="entry name" value="Exosome_Csl4"/>
    <property type="match status" value="1"/>
</dbReference>
<dbReference type="GO" id="GO:0005737">
    <property type="term" value="C:cytoplasm"/>
    <property type="evidence" value="ECO:0007669"/>
    <property type="project" value="UniProtKB-SubCell"/>
</dbReference>
<name>A0A7L9FGU3_9CREN</name>
<organism evidence="4 5">
    <name type="scientific">Infirmifilum lucidum</name>
    <dbReference type="NCBI Taxonomy" id="2776706"/>
    <lineage>
        <taxon>Archaea</taxon>
        <taxon>Thermoproteota</taxon>
        <taxon>Thermoprotei</taxon>
        <taxon>Thermofilales</taxon>
        <taxon>Thermofilaceae</taxon>
        <taxon>Infirmifilum</taxon>
    </lineage>
</organism>
<evidence type="ECO:0000256" key="1">
    <source>
        <dbReference type="ARBA" id="ARBA00022835"/>
    </source>
</evidence>
<dbReference type="RefSeq" id="WP_192818136.1">
    <property type="nucleotide sequence ID" value="NZ_CP062310.1"/>
</dbReference>
<comment type="subcellular location">
    <subcellularLocation>
        <location evidence="2">Cytoplasm</location>
    </subcellularLocation>
</comment>
<dbReference type="PANTHER" id="PTHR12686">
    <property type="entry name" value="3'-5' EXORIBONUCLEASE CSL4-RELATED"/>
    <property type="match status" value="1"/>
</dbReference>
<evidence type="ECO:0000256" key="2">
    <source>
        <dbReference type="HAMAP-Rule" id="MF_00975"/>
    </source>
</evidence>
<keyword evidence="2" id="KW-0963">Cytoplasm</keyword>
<comment type="similarity">
    <text evidence="2">Belongs to the CSL4 family.</text>
</comment>
<dbReference type="GO" id="GO:0008270">
    <property type="term" value="F:zinc ion binding"/>
    <property type="evidence" value="ECO:0007669"/>
    <property type="project" value="UniProtKB-UniRule"/>
</dbReference>
<feature type="binding site" evidence="2">
    <location>
        <position position="169"/>
    </location>
    <ligand>
        <name>Zn(2+)</name>
        <dbReference type="ChEBI" id="CHEBI:29105"/>
    </ligand>
</feature>
<feature type="binding site" evidence="2">
    <location>
        <position position="156"/>
    </location>
    <ligand>
        <name>Zn(2+)</name>
        <dbReference type="ChEBI" id="CHEBI:29105"/>
    </ligand>
</feature>
<keyword evidence="2" id="KW-0479">Metal-binding</keyword>
<proteinExistence type="inferred from homology"/>
<dbReference type="Gene3D" id="2.20.70.10">
    <property type="match status" value="1"/>
</dbReference>
<dbReference type="GeneID" id="59149252"/>
<comment type="function">
    <text evidence="2">Non-catalytic component of the exosome, which is a complex involved in RNA degradation. Increases the RNA binding and the efficiency of RNA degradation. Helpful for the interaction of the exosome with A-poor RNAs.</text>
</comment>
<dbReference type="InterPro" id="IPR030850">
    <property type="entry name" value="Exosome_Csl4_arc"/>
</dbReference>
<dbReference type="PANTHER" id="PTHR12686:SF8">
    <property type="entry name" value="EXOSOME COMPLEX COMPONENT CSL4"/>
    <property type="match status" value="1"/>
</dbReference>
<feature type="binding site" evidence="2">
    <location>
        <position position="172"/>
    </location>
    <ligand>
        <name>Zn(2+)</name>
        <dbReference type="ChEBI" id="CHEBI:29105"/>
    </ligand>
</feature>